<proteinExistence type="predicted"/>
<feature type="region of interest" description="Disordered" evidence="1">
    <location>
        <begin position="106"/>
        <end position="192"/>
    </location>
</feature>
<comment type="caution">
    <text evidence="2">The sequence shown here is derived from an EMBL/GenBank/DDBJ whole genome shotgun (WGS) entry which is preliminary data.</text>
</comment>
<evidence type="ECO:0000256" key="1">
    <source>
        <dbReference type="SAM" id="MobiDB-lite"/>
    </source>
</evidence>
<evidence type="ECO:0000313" key="2">
    <source>
        <dbReference type="EMBL" id="GCB63106.1"/>
    </source>
</evidence>
<sequence length="547" mass="61028">MATPKAALQAALGTNFEAVGNGVNAEPAARLTIHNQCQPPLLQAKPPPWMFHISPVKLLFEDRMDMDKVCDWFMQTTETRSLAITGRSEAVKKLGESEGFRLIRRQPGAPRTRRRRRAAARGGVADPVGDCSPDNFRAQGTRSRAARGRGEGWNLHHPILNNWWSGKSRKRQRETPTAAPQGHQERRKGDKNCGQADYLADWSDFPSPAVLHVTGTDYKLVPVGNSLPTMWHLGAAGGQQLGTGRQQREEESTCPGRQQQESFLTEAKRQLGCLRECWVLLRNIGDPRALAPSQGAPWASGKSTSVRLHHRKERRWAPAHYKQRTPDPPSGVEGDTEEHQRDSWRTESQQVLSVNRAQGKVIPTTESHPYAHLPASPELGPANSAHLQSPVKSEAQEGFPLEVQPDNLLAGVKWQLIHLKECRVILRKIKPMDSSHLNGLAVYQASNLPSPRPCQDLENKEDNNNSEKAGLHQINPDCYSCEENHNQCLAADVPVFAKGFNSTSELESTVKPEREDLRNTLVDNKWKLRGLKECQKDVKLKTCYGLK</sequence>
<gene>
    <name evidence="2" type="ORF">scyTo_0009617</name>
</gene>
<dbReference type="OrthoDB" id="10028342at2759"/>
<evidence type="ECO:0000313" key="3">
    <source>
        <dbReference type="Proteomes" id="UP000288216"/>
    </source>
</evidence>
<dbReference type="AlphaFoldDB" id="A0A401NQF6"/>
<dbReference type="Pfam" id="PF15090">
    <property type="entry name" value="DUF4553"/>
    <property type="match status" value="1"/>
</dbReference>
<name>A0A401NQF6_SCYTO</name>
<feature type="region of interest" description="Disordered" evidence="1">
    <location>
        <begin position="289"/>
        <end position="348"/>
    </location>
</feature>
<dbReference type="InterPro" id="IPR028104">
    <property type="entry name" value="DUF4553"/>
</dbReference>
<dbReference type="Proteomes" id="UP000288216">
    <property type="component" value="Unassembled WGS sequence"/>
</dbReference>
<dbReference type="STRING" id="75743.A0A401NQF6"/>
<dbReference type="OMA" id="DWFMQTT"/>
<protein>
    <submittedName>
        <fullName evidence="2">Uncharacterized protein</fullName>
    </submittedName>
</protein>
<organism evidence="2 3">
    <name type="scientific">Scyliorhinus torazame</name>
    <name type="common">Cloudy catshark</name>
    <name type="synonym">Catulus torazame</name>
    <dbReference type="NCBI Taxonomy" id="75743"/>
    <lineage>
        <taxon>Eukaryota</taxon>
        <taxon>Metazoa</taxon>
        <taxon>Chordata</taxon>
        <taxon>Craniata</taxon>
        <taxon>Vertebrata</taxon>
        <taxon>Chondrichthyes</taxon>
        <taxon>Elasmobranchii</taxon>
        <taxon>Galeomorphii</taxon>
        <taxon>Galeoidea</taxon>
        <taxon>Carcharhiniformes</taxon>
        <taxon>Scyliorhinidae</taxon>
        <taxon>Scyliorhinus</taxon>
    </lineage>
</organism>
<dbReference type="EMBL" id="BFAA01003972">
    <property type="protein sequence ID" value="GCB63106.1"/>
    <property type="molecule type" value="Genomic_DNA"/>
</dbReference>
<keyword evidence="3" id="KW-1185">Reference proteome</keyword>
<reference evidence="2 3" key="1">
    <citation type="journal article" date="2018" name="Nat. Ecol. Evol.">
        <title>Shark genomes provide insights into elasmobranch evolution and the origin of vertebrates.</title>
        <authorList>
            <person name="Hara Y"/>
            <person name="Yamaguchi K"/>
            <person name="Onimaru K"/>
            <person name="Kadota M"/>
            <person name="Koyanagi M"/>
            <person name="Keeley SD"/>
            <person name="Tatsumi K"/>
            <person name="Tanaka K"/>
            <person name="Motone F"/>
            <person name="Kageyama Y"/>
            <person name="Nozu R"/>
            <person name="Adachi N"/>
            <person name="Nishimura O"/>
            <person name="Nakagawa R"/>
            <person name="Tanegashima C"/>
            <person name="Kiyatake I"/>
            <person name="Matsumoto R"/>
            <person name="Murakumo K"/>
            <person name="Nishida K"/>
            <person name="Terakita A"/>
            <person name="Kuratani S"/>
            <person name="Sato K"/>
            <person name="Hyodo S Kuraku.S."/>
        </authorList>
    </citation>
    <scope>NUCLEOTIDE SEQUENCE [LARGE SCALE GENOMIC DNA]</scope>
</reference>
<accession>A0A401NQF6</accession>
<feature type="region of interest" description="Disordered" evidence="1">
    <location>
        <begin position="238"/>
        <end position="260"/>
    </location>
</feature>